<evidence type="ECO:0000313" key="7">
    <source>
        <dbReference type="Proteomes" id="UP000194137"/>
    </source>
</evidence>
<dbReference type="PIRSF" id="PIRSF000137">
    <property type="entry name" value="Alcohol_oxidase"/>
    <property type="match status" value="1"/>
</dbReference>
<dbReference type="AlphaFoldDB" id="A0A1W6ZYA3"/>
<reference evidence="6 7" key="1">
    <citation type="submission" date="2017-05" db="EMBL/GenBank/DDBJ databases">
        <title>Full genome sequence of Pseudorhodoplanes sinuspersici.</title>
        <authorList>
            <person name="Dastgheib S.M.M."/>
            <person name="Shavandi M."/>
            <person name="Tirandaz H."/>
        </authorList>
    </citation>
    <scope>NUCLEOTIDE SEQUENCE [LARGE SCALE GENOMIC DNA]</scope>
    <source>
        <strain evidence="6 7">RIPI110</strain>
    </source>
</reference>
<keyword evidence="3" id="KW-0285">Flavoprotein</keyword>
<organism evidence="6 7">
    <name type="scientific">Pseudorhodoplanes sinuspersici</name>
    <dbReference type="NCBI Taxonomy" id="1235591"/>
    <lineage>
        <taxon>Bacteria</taxon>
        <taxon>Pseudomonadati</taxon>
        <taxon>Pseudomonadota</taxon>
        <taxon>Alphaproteobacteria</taxon>
        <taxon>Hyphomicrobiales</taxon>
        <taxon>Pseudorhodoplanes</taxon>
    </lineage>
</organism>
<evidence type="ECO:0000256" key="3">
    <source>
        <dbReference type="ARBA" id="ARBA00022630"/>
    </source>
</evidence>
<evidence type="ECO:0000313" key="6">
    <source>
        <dbReference type="EMBL" id="ARQ02372.1"/>
    </source>
</evidence>
<proteinExistence type="inferred from homology"/>
<dbReference type="Proteomes" id="UP000194137">
    <property type="component" value="Chromosome"/>
</dbReference>
<name>A0A1W6ZYA3_9HYPH</name>
<dbReference type="Pfam" id="PF00732">
    <property type="entry name" value="GMC_oxred_N"/>
    <property type="match status" value="1"/>
</dbReference>
<dbReference type="Gene3D" id="3.30.560.10">
    <property type="entry name" value="Glucose Oxidase, domain 3"/>
    <property type="match status" value="1"/>
</dbReference>
<dbReference type="Gene3D" id="3.50.50.60">
    <property type="entry name" value="FAD/NAD(P)-binding domain"/>
    <property type="match status" value="1"/>
</dbReference>
<dbReference type="InterPro" id="IPR007867">
    <property type="entry name" value="GMC_OxRtase_C"/>
</dbReference>
<dbReference type="OrthoDB" id="9785276at2"/>
<dbReference type="KEGG" id="psin:CAK95_27150"/>
<dbReference type="SUPFAM" id="SSF54373">
    <property type="entry name" value="FAD-linked reductases, C-terminal domain"/>
    <property type="match status" value="1"/>
</dbReference>
<dbReference type="PANTHER" id="PTHR11552">
    <property type="entry name" value="GLUCOSE-METHANOL-CHOLINE GMC OXIDOREDUCTASE"/>
    <property type="match status" value="1"/>
</dbReference>
<dbReference type="GO" id="GO:0050660">
    <property type="term" value="F:flavin adenine dinucleotide binding"/>
    <property type="evidence" value="ECO:0007669"/>
    <property type="project" value="InterPro"/>
</dbReference>
<dbReference type="SUPFAM" id="SSF51905">
    <property type="entry name" value="FAD/NAD(P)-binding domain"/>
    <property type="match status" value="1"/>
</dbReference>
<sequence length="537" mass="58114">MVTSEFDYVIVGAGSAGCTLANRLTEDANNRVLVLEAGGWDNDFWLKLPLGWGKVYGERRHDWHYDTEPETHAGNRKMEVARGKVIGGSSSTNAMAYVRGNRGDFDRWADNGARGWSYKDVLPYFKKQESWEGGETEYRGGSGPLTTRRSRYADPLVDAYFEAAGQAGHPFNEDYNGAEQYGLARMQATIRNGRRCSTSVAYLRPALPRGNLTVEVNAQSTRVVFENNRAVGVEYRQNGETKIARAAKEVLLCGGTINSPQLLMLSGIGAPEELAAFNIPVTVALPGVGKNMQDHVAALVIYGRNGGGPVQKNLRLDRLAWQLAQGALFGTGFTTDLPGGIIGFLKTQYANALPDAQLLFIAGPLGAAPYLPPFKAAFEDTFATRIVVLRPDSRGTISLASADPLAHPHIRHNLLSAGNDWNVLKAAVALFGDVANQPALKPFISRQIAPGANIKTDEQFETFIRNTVVTTHHPCGTCKMGADDDETAVVDSNLRVRGAENLRVVDASVFPDIIGANINAATIMIAERAADLIRGQA</sequence>
<dbReference type="GO" id="GO:0016020">
    <property type="term" value="C:membrane"/>
    <property type="evidence" value="ECO:0007669"/>
    <property type="project" value="TreeGrafter"/>
</dbReference>
<dbReference type="RefSeq" id="WP_086090803.1">
    <property type="nucleotide sequence ID" value="NZ_CP021112.1"/>
</dbReference>
<dbReference type="InterPro" id="IPR000172">
    <property type="entry name" value="GMC_OxRdtase_N"/>
</dbReference>
<dbReference type="PROSITE" id="PS00624">
    <property type="entry name" value="GMC_OXRED_2"/>
    <property type="match status" value="1"/>
</dbReference>
<evidence type="ECO:0000256" key="1">
    <source>
        <dbReference type="ARBA" id="ARBA00001974"/>
    </source>
</evidence>
<dbReference type="GO" id="GO:0008812">
    <property type="term" value="F:choline dehydrogenase activity"/>
    <property type="evidence" value="ECO:0007669"/>
    <property type="project" value="TreeGrafter"/>
</dbReference>
<dbReference type="PANTHER" id="PTHR11552:SF147">
    <property type="entry name" value="CHOLINE DEHYDROGENASE, MITOCHONDRIAL"/>
    <property type="match status" value="1"/>
</dbReference>
<dbReference type="Pfam" id="PF05199">
    <property type="entry name" value="GMC_oxred_C"/>
    <property type="match status" value="1"/>
</dbReference>
<comment type="cofactor">
    <cofactor evidence="1 5">
        <name>FAD</name>
        <dbReference type="ChEBI" id="CHEBI:57692"/>
    </cofactor>
</comment>
<keyword evidence="4 5" id="KW-0274">FAD</keyword>
<dbReference type="GO" id="GO:0019285">
    <property type="term" value="P:glycine betaine biosynthetic process from choline"/>
    <property type="evidence" value="ECO:0007669"/>
    <property type="project" value="TreeGrafter"/>
</dbReference>
<protein>
    <submittedName>
        <fullName evidence="6">Dehydrogenase</fullName>
    </submittedName>
</protein>
<dbReference type="EMBL" id="CP021112">
    <property type="protein sequence ID" value="ARQ02372.1"/>
    <property type="molecule type" value="Genomic_DNA"/>
</dbReference>
<comment type="similarity">
    <text evidence="2">Belongs to the GMC oxidoreductase family.</text>
</comment>
<accession>A0A1W6ZYA3</accession>
<evidence type="ECO:0000256" key="4">
    <source>
        <dbReference type="ARBA" id="ARBA00022827"/>
    </source>
</evidence>
<evidence type="ECO:0000256" key="2">
    <source>
        <dbReference type="ARBA" id="ARBA00010790"/>
    </source>
</evidence>
<gene>
    <name evidence="6" type="ORF">CAK95_27150</name>
</gene>
<dbReference type="STRING" id="1235591.CAK95_27150"/>
<dbReference type="InterPro" id="IPR036188">
    <property type="entry name" value="FAD/NAD-bd_sf"/>
</dbReference>
<feature type="binding site" evidence="5">
    <location>
        <position position="85"/>
    </location>
    <ligand>
        <name>FAD</name>
        <dbReference type="ChEBI" id="CHEBI:57692"/>
    </ligand>
</feature>
<dbReference type="InterPro" id="IPR012132">
    <property type="entry name" value="GMC_OxRdtase"/>
</dbReference>
<keyword evidence="7" id="KW-1185">Reference proteome</keyword>
<evidence type="ECO:0000256" key="5">
    <source>
        <dbReference type="PIRSR" id="PIRSR000137-2"/>
    </source>
</evidence>